<feature type="compositionally biased region" description="Basic and acidic residues" evidence="1">
    <location>
        <begin position="10"/>
        <end position="23"/>
    </location>
</feature>
<dbReference type="EMBL" id="LXQA010586124">
    <property type="protein sequence ID" value="MCI60680.1"/>
    <property type="molecule type" value="Genomic_DNA"/>
</dbReference>
<proteinExistence type="predicted"/>
<dbReference type="AlphaFoldDB" id="A0A392TKN1"/>
<evidence type="ECO:0000256" key="1">
    <source>
        <dbReference type="SAM" id="MobiDB-lite"/>
    </source>
</evidence>
<protein>
    <submittedName>
        <fullName evidence="2">Uncharacterized protein</fullName>
    </submittedName>
</protein>
<name>A0A392TKN1_9FABA</name>
<feature type="non-terminal residue" evidence="2">
    <location>
        <position position="23"/>
    </location>
</feature>
<keyword evidence="3" id="KW-1185">Reference proteome</keyword>
<comment type="caution">
    <text evidence="2">The sequence shown here is derived from an EMBL/GenBank/DDBJ whole genome shotgun (WGS) entry which is preliminary data.</text>
</comment>
<reference evidence="2 3" key="1">
    <citation type="journal article" date="2018" name="Front. Plant Sci.">
        <title>Red Clover (Trifolium pratense) and Zigzag Clover (T. medium) - A Picture of Genomic Similarities and Differences.</title>
        <authorList>
            <person name="Dluhosova J."/>
            <person name="Istvanek J."/>
            <person name="Nedelnik J."/>
            <person name="Repkova J."/>
        </authorList>
    </citation>
    <scope>NUCLEOTIDE SEQUENCE [LARGE SCALE GENOMIC DNA]</scope>
    <source>
        <strain evidence="3">cv. 10/8</strain>
        <tissue evidence="2">Leaf</tissue>
    </source>
</reference>
<organism evidence="2 3">
    <name type="scientific">Trifolium medium</name>
    <dbReference type="NCBI Taxonomy" id="97028"/>
    <lineage>
        <taxon>Eukaryota</taxon>
        <taxon>Viridiplantae</taxon>
        <taxon>Streptophyta</taxon>
        <taxon>Embryophyta</taxon>
        <taxon>Tracheophyta</taxon>
        <taxon>Spermatophyta</taxon>
        <taxon>Magnoliopsida</taxon>
        <taxon>eudicotyledons</taxon>
        <taxon>Gunneridae</taxon>
        <taxon>Pentapetalae</taxon>
        <taxon>rosids</taxon>
        <taxon>fabids</taxon>
        <taxon>Fabales</taxon>
        <taxon>Fabaceae</taxon>
        <taxon>Papilionoideae</taxon>
        <taxon>50 kb inversion clade</taxon>
        <taxon>NPAAA clade</taxon>
        <taxon>Hologalegina</taxon>
        <taxon>IRL clade</taxon>
        <taxon>Trifolieae</taxon>
        <taxon>Trifolium</taxon>
    </lineage>
</organism>
<dbReference type="Proteomes" id="UP000265520">
    <property type="component" value="Unassembled WGS sequence"/>
</dbReference>
<feature type="region of interest" description="Disordered" evidence="1">
    <location>
        <begin position="1"/>
        <end position="23"/>
    </location>
</feature>
<sequence>MGRYTAQQPSRHDGRIRMKDNCQ</sequence>
<evidence type="ECO:0000313" key="2">
    <source>
        <dbReference type="EMBL" id="MCI60680.1"/>
    </source>
</evidence>
<evidence type="ECO:0000313" key="3">
    <source>
        <dbReference type="Proteomes" id="UP000265520"/>
    </source>
</evidence>
<accession>A0A392TKN1</accession>